<reference evidence="3 4" key="1">
    <citation type="submission" date="2018-11" db="EMBL/GenBank/DDBJ databases">
        <title>Sequencing the genomes of 1000 actinobacteria strains.</title>
        <authorList>
            <person name="Klenk H.-P."/>
        </authorList>
    </citation>
    <scope>NUCLEOTIDE SEQUENCE [LARGE SCALE GENOMIC DNA]</scope>
    <source>
        <strain evidence="3 4">DSM 43634</strain>
    </source>
</reference>
<dbReference type="GO" id="GO:0006508">
    <property type="term" value="P:proteolysis"/>
    <property type="evidence" value="ECO:0007669"/>
    <property type="project" value="InterPro"/>
</dbReference>
<dbReference type="InterPro" id="IPR036034">
    <property type="entry name" value="PDZ_sf"/>
</dbReference>
<dbReference type="GO" id="GO:0004252">
    <property type="term" value="F:serine-type endopeptidase activity"/>
    <property type="evidence" value="ECO:0007669"/>
    <property type="project" value="InterPro"/>
</dbReference>
<evidence type="ECO:0000259" key="1">
    <source>
        <dbReference type="Pfam" id="PF05362"/>
    </source>
</evidence>
<dbReference type="SUPFAM" id="SSF54211">
    <property type="entry name" value="Ribosomal protein S5 domain 2-like"/>
    <property type="match status" value="1"/>
</dbReference>
<dbReference type="GO" id="GO:0004176">
    <property type="term" value="F:ATP-dependent peptidase activity"/>
    <property type="evidence" value="ECO:0007669"/>
    <property type="project" value="InterPro"/>
</dbReference>
<gene>
    <name evidence="3" type="ORF">EDD30_7120</name>
</gene>
<dbReference type="InterPro" id="IPR014721">
    <property type="entry name" value="Ribsml_uS5_D2-typ_fold_subgr"/>
</dbReference>
<name>A0A3N1GUU0_9ACTN</name>
<dbReference type="InterPro" id="IPR008269">
    <property type="entry name" value="Lon_proteolytic"/>
</dbReference>
<dbReference type="Pfam" id="PF13180">
    <property type="entry name" value="PDZ_2"/>
    <property type="match status" value="1"/>
</dbReference>
<organism evidence="3 4">
    <name type="scientific">Couchioplanes caeruleus</name>
    <dbReference type="NCBI Taxonomy" id="56438"/>
    <lineage>
        <taxon>Bacteria</taxon>
        <taxon>Bacillati</taxon>
        <taxon>Actinomycetota</taxon>
        <taxon>Actinomycetes</taxon>
        <taxon>Micromonosporales</taxon>
        <taxon>Micromonosporaceae</taxon>
        <taxon>Couchioplanes</taxon>
    </lineage>
</organism>
<dbReference type="EMBL" id="RJKL01000001">
    <property type="protein sequence ID" value="ROP34053.1"/>
    <property type="molecule type" value="Genomic_DNA"/>
</dbReference>
<dbReference type="SUPFAM" id="SSF50156">
    <property type="entry name" value="PDZ domain-like"/>
    <property type="match status" value="1"/>
</dbReference>
<evidence type="ECO:0000313" key="4">
    <source>
        <dbReference type="Proteomes" id="UP000271683"/>
    </source>
</evidence>
<evidence type="ECO:0000259" key="2">
    <source>
        <dbReference type="Pfam" id="PF13180"/>
    </source>
</evidence>
<comment type="caution">
    <text evidence="3">The sequence shown here is derived from an EMBL/GenBank/DDBJ whole genome shotgun (WGS) entry which is preliminary data.</text>
</comment>
<dbReference type="Gene3D" id="3.30.230.10">
    <property type="match status" value="1"/>
</dbReference>
<feature type="domain" description="Lon proteolytic" evidence="1">
    <location>
        <begin position="237"/>
        <end position="305"/>
    </location>
</feature>
<protein>
    <submittedName>
        <fullName evidence="3">PDZ domain-containing protein</fullName>
    </submittedName>
</protein>
<dbReference type="Pfam" id="PF05362">
    <property type="entry name" value="Lon_C"/>
    <property type="match status" value="1"/>
</dbReference>
<sequence length="346" mass="34721">MGTLPVMKRRGVTLIAGVLVTALLGGGAGLCPLPYVVLEPGPTVDTLGRHEAAPVINVTGGEVSASAGQLRLTTVQVETEVGLPEAVASWFDGDRALVPRSAVYPPGQSTEQVDRENTELFASSQHSAVTVALRELGYPPRPQVTAVTAGGPSAGALHVGDVITEVDDKGVDTAERFADLAGRVAAGTELTIAYTRAGRGGSVTVTSEGGSVGIGARVEQQAQAPFTVAIDLDEIGGPSAGLMFTLGIIDKLTPADLTGGRIIAGTGAIDDSGAVAPIGGIPQKLIGAKAAGAKLFLVPEGNCAEAVRNAVPGLPMAKVATVAEALRALRTFAAGGVPAPCADGRS</sequence>
<dbReference type="InterPro" id="IPR020568">
    <property type="entry name" value="Ribosomal_Su5_D2-typ_SF"/>
</dbReference>
<dbReference type="Gene3D" id="2.30.42.10">
    <property type="match status" value="1"/>
</dbReference>
<dbReference type="Proteomes" id="UP000271683">
    <property type="component" value="Unassembled WGS sequence"/>
</dbReference>
<dbReference type="AlphaFoldDB" id="A0A3N1GUU0"/>
<accession>A0A3N1GUU0</accession>
<proteinExistence type="predicted"/>
<dbReference type="InterPro" id="IPR001478">
    <property type="entry name" value="PDZ"/>
</dbReference>
<feature type="domain" description="PDZ" evidence="2">
    <location>
        <begin position="141"/>
        <end position="205"/>
    </location>
</feature>
<evidence type="ECO:0000313" key="3">
    <source>
        <dbReference type="EMBL" id="ROP34053.1"/>
    </source>
</evidence>